<dbReference type="Gene3D" id="3.40.50.150">
    <property type="entry name" value="Vaccinia Virus protein VP39"/>
    <property type="match status" value="1"/>
</dbReference>
<dbReference type="InterPro" id="IPR029063">
    <property type="entry name" value="SAM-dependent_MTases_sf"/>
</dbReference>
<feature type="region of interest" description="Disordered" evidence="7">
    <location>
        <begin position="665"/>
        <end position="687"/>
    </location>
</feature>
<keyword evidence="3" id="KW-0489">Methyltransferase</keyword>
<feature type="region of interest" description="Disordered" evidence="7">
    <location>
        <begin position="1"/>
        <end position="41"/>
    </location>
</feature>
<dbReference type="PRINTS" id="PR00506">
    <property type="entry name" value="D21N6MTFRASE"/>
</dbReference>
<evidence type="ECO:0000313" key="10">
    <source>
        <dbReference type="Proteomes" id="UP000748752"/>
    </source>
</evidence>
<evidence type="ECO:0000313" key="9">
    <source>
        <dbReference type="EMBL" id="MBK1630904.1"/>
    </source>
</evidence>
<proteinExistence type="inferred from homology"/>
<keyword evidence="4" id="KW-0808">Transferase</keyword>
<dbReference type="InterPro" id="IPR002941">
    <property type="entry name" value="DNA_methylase_N4/N6"/>
</dbReference>
<evidence type="ECO:0000256" key="5">
    <source>
        <dbReference type="ARBA" id="ARBA00022691"/>
    </source>
</evidence>
<evidence type="ECO:0000256" key="3">
    <source>
        <dbReference type="ARBA" id="ARBA00022603"/>
    </source>
</evidence>
<evidence type="ECO:0000256" key="7">
    <source>
        <dbReference type="SAM" id="MobiDB-lite"/>
    </source>
</evidence>
<dbReference type="Pfam" id="PF01555">
    <property type="entry name" value="N6_N4_Mtase"/>
    <property type="match status" value="1"/>
</dbReference>
<dbReference type="SUPFAM" id="SSF53335">
    <property type="entry name" value="S-adenosyl-L-methionine-dependent methyltransferases"/>
    <property type="match status" value="1"/>
</dbReference>
<evidence type="ECO:0000256" key="6">
    <source>
        <dbReference type="ARBA" id="ARBA00047942"/>
    </source>
</evidence>
<feature type="compositionally biased region" description="Basic and acidic residues" evidence="7">
    <location>
        <begin position="110"/>
        <end position="121"/>
    </location>
</feature>
<keyword evidence="5" id="KW-0949">S-adenosyl-L-methionine</keyword>
<dbReference type="InterPro" id="IPR002052">
    <property type="entry name" value="DNA_methylase_N6_adenine_CS"/>
</dbReference>
<evidence type="ECO:0000259" key="8">
    <source>
        <dbReference type="Pfam" id="PF01555"/>
    </source>
</evidence>
<dbReference type="RefSeq" id="WP_200236231.1">
    <property type="nucleotide sequence ID" value="NZ_NRRV01000017.1"/>
</dbReference>
<evidence type="ECO:0000256" key="2">
    <source>
        <dbReference type="ARBA" id="ARBA00011900"/>
    </source>
</evidence>
<dbReference type="PANTHER" id="PTHR13370:SF16">
    <property type="entry name" value="SITE-SPECIFIC DNA-METHYLTRANSFERASE (ADENINE-SPECIFIC)"/>
    <property type="match status" value="1"/>
</dbReference>
<feature type="compositionally biased region" description="Basic and acidic residues" evidence="7">
    <location>
        <begin position="1"/>
        <end position="20"/>
    </location>
</feature>
<dbReference type="InterPro" id="IPR002295">
    <property type="entry name" value="N4/N6-MTase_EcoPI_Mod-like"/>
</dbReference>
<dbReference type="EC" id="2.1.1.72" evidence="2"/>
<dbReference type="PROSITE" id="PS00092">
    <property type="entry name" value="N6_MTASE"/>
    <property type="match status" value="1"/>
</dbReference>
<feature type="compositionally biased region" description="Basic and acidic residues" evidence="7">
    <location>
        <begin position="670"/>
        <end position="682"/>
    </location>
</feature>
<comment type="similarity">
    <text evidence="1">Belongs to the N(4)/N(6)-methyltransferase family.</text>
</comment>
<reference evidence="9 10" key="1">
    <citation type="journal article" date="2020" name="Microorganisms">
        <title>Osmotic Adaptation and Compatible Solute Biosynthesis of Phototrophic Bacteria as Revealed from Genome Analyses.</title>
        <authorList>
            <person name="Imhoff J.F."/>
            <person name="Rahn T."/>
            <person name="Kunzel S."/>
            <person name="Keller A."/>
            <person name="Neulinger S.C."/>
        </authorList>
    </citation>
    <scope>NUCLEOTIDE SEQUENCE [LARGE SCALE GENOMIC DNA]</scope>
    <source>
        <strain evidence="9 10">DSM 6210</strain>
    </source>
</reference>
<protein>
    <recommendedName>
        <fullName evidence="2">site-specific DNA-methyltransferase (adenine-specific)</fullName>
        <ecNumber evidence="2">2.1.1.72</ecNumber>
    </recommendedName>
</protein>
<name>A0ABS1CG71_9GAMM</name>
<gene>
    <name evidence="9" type="ORF">CKO31_09150</name>
</gene>
<feature type="region of interest" description="Disordered" evidence="7">
    <location>
        <begin position="110"/>
        <end position="132"/>
    </location>
</feature>
<evidence type="ECO:0000256" key="1">
    <source>
        <dbReference type="ARBA" id="ARBA00006594"/>
    </source>
</evidence>
<sequence>MAKSTDKKQIEALTHNEARRRNIPTAEYQPVMAEEDRAPKEVRYARGGAGLEDEKAARDADLDPQLVWRGKDRQDWSDLVVQAPPLFIQEKIHPKVLIDDLLREREKRIHHEGTKGTKQEENEGTSWPSCLRGENASPEQLDLFADFNGIPEGADKTEFYRHDANWTNRMILGDSLQVMASLAEREGLRGKVQCIYIDPPYGIKFNSNFQWSTTSRDVKDGKTEHITREPEQVKAFRDTWRDGIHSYLTYLRDRLTVARDLLTESGSVFVQIGDENLYRVKAVIDEIFGEHNAVVTLVVKKKSATTATDPVNDYLLWYAKNRDELKVRQLYKERRDPEDDSKFNTLVSMSGKHTRIRGLSAEEIGDRLLQGEQWARVNYPLVSQDRSDRSSAFPFRGKFFECGANRHWTYDPEADMKRLEKAERIFDGGGKSLGGVVFFRDWAHATISNIWTEFHGEKFPVFVVQTNPRLIERCIVMTTDPGDLVLDPTCGSGTTAYVAEQWGRRWITIDTSRVALALARARIMGARYPYYLLADSKAGQRKEAEVTRTEPSTAPTHGDIRQGFVYQRVPHITLKAIANNAEIDVIWEQWQPRVQGTLDRLNAALRGHKTPFEPATGGRAGKPVVFDAADDATFTMPSGEVVPAYALMDWEVPREAPADWLSESVAAEEDAPRRHDEHEAEAAKGTSCSSCLRGETVTEALKDFWQARIARQREIDASIAAKADFEYLYDKPFEDKKTVRVAGPFTVESLSPHRVLGVDEDDELIGVEDDKADYEERDFVGMILESLRAAGVQQAHKEDRISFTSLTPWPGDLICAEGRFSDAAAEDSPRRHEEHEEDAVDMSSCPSCLRGEKGERRAAIFVGPEFGTVSRPDLVQAAREAADAGFDVLIACAFSFDAHSADLTKLGRVPILKARMNADLHMATELADTGKGNLFVIFGEPDIDIWPLDDGQVQVKINGVDVFHPQSGEVRSDGPDGIACWFIDTDYNEESFFVRHAYFLGANDPYKALKTTLRAEIDEDAWASLHSDTSRPFPKPASGRIAVKVINHLGDEVMKVFRV</sequence>
<comment type="caution">
    <text evidence="9">The sequence shown here is derived from an EMBL/GenBank/DDBJ whole genome shotgun (WGS) entry which is preliminary data.</text>
</comment>
<accession>A0ABS1CG71</accession>
<dbReference type="EMBL" id="NRRV01000017">
    <property type="protein sequence ID" value="MBK1630904.1"/>
    <property type="molecule type" value="Genomic_DNA"/>
</dbReference>
<dbReference type="Proteomes" id="UP000748752">
    <property type="component" value="Unassembled WGS sequence"/>
</dbReference>
<dbReference type="PANTHER" id="PTHR13370">
    <property type="entry name" value="RNA METHYLASE-RELATED"/>
    <property type="match status" value="1"/>
</dbReference>
<organism evidence="9 10">
    <name type="scientific">Thiohalocapsa halophila</name>
    <dbReference type="NCBI Taxonomy" id="69359"/>
    <lineage>
        <taxon>Bacteria</taxon>
        <taxon>Pseudomonadati</taxon>
        <taxon>Pseudomonadota</taxon>
        <taxon>Gammaproteobacteria</taxon>
        <taxon>Chromatiales</taxon>
        <taxon>Chromatiaceae</taxon>
        <taxon>Thiohalocapsa</taxon>
    </lineage>
</organism>
<comment type="catalytic activity">
    <reaction evidence="6">
        <text>a 2'-deoxyadenosine in DNA + S-adenosyl-L-methionine = an N(6)-methyl-2'-deoxyadenosine in DNA + S-adenosyl-L-homocysteine + H(+)</text>
        <dbReference type="Rhea" id="RHEA:15197"/>
        <dbReference type="Rhea" id="RHEA-COMP:12418"/>
        <dbReference type="Rhea" id="RHEA-COMP:12419"/>
        <dbReference type="ChEBI" id="CHEBI:15378"/>
        <dbReference type="ChEBI" id="CHEBI:57856"/>
        <dbReference type="ChEBI" id="CHEBI:59789"/>
        <dbReference type="ChEBI" id="CHEBI:90615"/>
        <dbReference type="ChEBI" id="CHEBI:90616"/>
        <dbReference type="EC" id="2.1.1.72"/>
    </reaction>
</comment>
<keyword evidence="10" id="KW-1185">Reference proteome</keyword>
<evidence type="ECO:0000256" key="4">
    <source>
        <dbReference type="ARBA" id="ARBA00022679"/>
    </source>
</evidence>
<feature type="domain" description="DNA methylase N-4/N-6" evidence="8">
    <location>
        <begin position="192"/>
        <end position="517"/>
    </location>
</feature>